<comment type="cofactor">
    <cofactor evidence="1">
        <name>FAD</name>
        <dbReference type="ChEBI" id="CHEBI:57692"/>
    </cofactor>
</comment>
<evidence type="ECO:0000256" key="3">
    <source>
        <dbReference type="ARBA" id="ARBA00022630"/>
    </source>
</evidence>
<dbReference type="OrthoDB" id="4367626at2759"/>
<dbReference type="HOGENOM" id="CLU_1511095_0_0_1"/>
<accession>A0A0A2LAU6</accession>
<evidence type="ECO:0000313" key="7">
    <source>
        <dbReference type="Proteomes" id="UP000030104"/>
    </source>
</evidence>
<evidence type="ECO:0000256" key="1">
    <source>
        <dbReference type="ARBA" id="ARBA00001974"/>
    </source>
</evidence>
<dbReference type="InterPro" id="IPR051473">
    <property type="entry name" value="P2Ox-like"/>
</dbReference>
<dbReference type="PANTHER" id="PTHR42784">
    <property type="entry name" value="PYRANOSE 2-OXIDASE"/>
    <property type="match status" value="1"/>
</dbReference>
<dbReference type="STRING" id="40296.A0A0A2LAU6"/>
<organism evidence="6 7">
    <name type="scientific">Penicillium italicum</name>
    <name type="common">Blue mold</name>
    <dbReference type="NCBI Taxonomy" id="40296"/>
    <lineage>
        <taxon>Eukaryota</taxon>
        <taxon>Fungi</taxon>
        <taxon>Dikarya</taxon>
        <taxon>Ascomycota</taxon>
        <taxon>Pezizomycotina</taxon>
        <taxon>Eurotiomycetes</taxon>
        <taxon>Eurotiomycetidae</taxon>
        <taxon>Eurotiales</taxon>
        <taxon>Aspergillaceae</taxon>
        <taxon>Penicillium</taxon>
    </lineage>
</organism>
<dbReference type="AlphaFoldDB" id="A0A0A2LAU6"/>
<reference evidence="6 7" key="1">
    <citation type="journal article" date="2015" name="Mol. Plant Microbe Interact.">
        <title>Genome, transcriptome, and functional analyses of Penicillium expansum provide new insights into secondary metabolism and pathogenicity.</title>
        <authorList>
            <person name="Ballester A.R."/>
            <person name="Marcet-Houben M."/>
            <person name="Levin E."/>
            <person name="Sela N."/>
            <person name="Selma-Lazaro C."/>
            <person name="Carmona L."/>
            <person name="Wisniewski M."/>
            <person name="Droby S."/>
            <person name="Gonzalez-Candelas L."/>
            <person name="Gabaldon T."/>
        </authorList>
    </citation>
    <scope>NUCLEOTIDE SEQUENCE [LARGE SCALE GENOMIC DNA]</scope>
    <source>
        <strain evidence="6 7">PHI-1</strain>
    </source>
</reference>
<dbReference type="PhylomeDB" id="A0A0A2LAU6"/>
<dbReference type="PANTHER" id="PTHR42784:SF1">
    <property type="entry name" value="PYRANOSE 2-OXIDASE"/>
    <property type="match status" value="1"/>
</dbReference>
<keyword evidence="5" id="KW-0560">Oxidoreductase</keyword>
<keyword evidence="3" id="KW-0285">Flavoprotein</keyword>
<dbReference type="InterPro" id="IPR036188">
    <property type="entry name" value="FAD/NAD-bd_sf"/>
</dbReference>
<keyword evidence="7" id="KW-1185">Reference proteome</keyword>
<name>A0A0A2LAU6_PENIT</name>
<dbReference type="Proteomes" id="UP000030104">
    <property type="component" value="Unassembled WGS sequence"/>
</dbReference>
<sequence length="178" mass="19180">MATIGVGRSPRGVTELFGNSCGQPGVNSTYDYIVVGGGTAGNAIAARLALDPANYSVAVVEAGSFYEILNSNRTQVPGYDFYSALANFVGDSLESLTNFAGSFYEILNSNRTQVPGYDFYSALANFVGDSLESLTNFGLQTQPQTGYNDRQIMYVAGQTFGGRYVRTLYIGYQWEDVG</sequence>
<proteinExistence type="inferred from homology"/>
<dbReference type="EMBL" id="JQGA01000217">
    <property type="protein sequence ID" value="KGO77079.1"/>
    <property type="molecule type" value="Genomic_DNA"/>
</dbReference>
<dbReference type="Gene3D" id="3.50.50.60">
    <property type="entry name" value="FAD/NAD(P)-binding domain"/>
    <property type="match status" value="1"/>
</dbReference>
<evidence type="ECO:0000313" key="6">
    <source>
        <dbReference type="EMBL" id="KGO77079.1"/>
    </source>
</evidence>
<protein>
    <submittedName>
        <fullName evidence="6">Glucose-methanol-choline oxidoreductase, N-terminal</fullName>
    </submittedName>
</protein>
<comment type="caution">
    <text evidence="6">The sequence shown here is derived from an EMBL/GenBank/DDBJ whole genome shotgun (WGS) entry which is preliminary data.</text>
</comment>
<gene>
    <name evidence="6" type="ORF">PITC_006870</name>
</gene>
<evidence type="ECO:0000256" key="4">
    <source>
        <dbReference type="ARBA" id="ARBA00022827"/>
    </source>
</evidence>
<comment type="similarity">
    <text evidence="2">Belongs to the GMC oxidoreductase family.</text>
</comment>
<dbReference type="GO" id="GO:0016491">
    <property type="term" value="F:oxidoreductase activity"/>
    <property type="evidence" value="ECO:0007669"/>
    <property type="project" value="UniProtKB-KW"/>
</dbReference>
<dbReference type="SUPFAM" id="SSF51905">
    <property type="entry name" value="FAD/NAD(P)-binding domain"/>
    <property type="match status" value="1"/>
</dbReference>
<dbReference type="OMA" id="AAIHINT"/>
<evidence type="ECO:0000256" key="2">
    <source>
        <dbReference type="ARBA" id="ARBA00010790"/>
    </source>
</evidence>
<evidence type="ECO:0000256" key="5">
    <source>
        <dbReference type="ARBA" id="ARBA00023002"/>
    </source>
</evidence>
<keyword evidence="4" id="KW-0274">FAD</keyword>